<dbReference type="EMBL" id="AUZI01000011">
    <property type="protein sequence ID" value="KID49676.1"/>
    <property type="molecule type" value="Genomic_DNA"/>
</dbReference>
<accession>A0A0B4EJS8</accession>
<dbReference type="RefSeq" id="WP_162832786.1">
    <property type="nucleotide sequence ID" value="NZ_AOJP01000010.1"/>
</dbReference>
<reference evidence="1 2" key="1">
    <citation type="submission" date="2013-08" db="EMBL/GenBank/DDBJ databases">
        <title>An opportunistic ruminal bacterium that causes liver abscesses in cattle.</title>
        <authorList>
            <person name="Benahmed F.H."/>
            <person name="Rasmussen M."/>
            <person name="Harbottle H."/>
            <person name="Soppet D."/>
            <person name="Nagaraja T.G."/>
            <person name="Davidson M."/>
        </authorList>
    </citation>
    <scope>NUCLEOTIDE SEQUENCE [LARGE SCALE GENOMIC DNA]</scope>
    <source>
        <strain evidence="1 2">B35</strain>
    </source>
</reference>
<evidence type="ECO:0000313" key="1">
    <source>
        <dbReference type="EMBL" id="KID49676.1"/>
    </source>
</evidence>
<proteinExistence type="predicted"/>
<evidence type="ECO:0000313" key="2">
    <source>
        <dbReference type="Proteomes" id="UP000031184"/>
    </source>
</evidence>
<name>A0A0B4EJS8_9FUSO</name>
<dbReference type="PATRIC" id="fig|1226633.4.peg.510"/>
<organism evidence="1 2">
    <name type="scientific">Fusobacterium necrophorum subsp. funduliforme B35</name>
    <dbReference type="NCBI Taxonomy" id="1226633"/>
    <lineage>
        <taxon>Bacteria</taxon>
        <taxon>Fusobacteriati</taxon>
        <taxon>Fusobacteriota</taxon>
        <taxon>Fusobacteriia</taxon>
        <taxon>Fusobacteriales</taxon>
        <taxon>Fusobacteriaceae</taxon>
        <taxon>Fusobacterium</taxon>
    </lineage>
</organism>
<gene>
    <name evidence="1" type="ORF">C095_02565</name>
</gene>
<comment type="caution">
    <text evidence="1">The sequence shown here is derived from an EMBL/GenBank/DDBJ whole genome shotgun (WGS) entry which is preliminary data.</text>
</comment>
<sequence>MHTKQKIDLEALYSWKEDFEMMTKQMPKNKWDTINNVFPTDLFGKKLEKF</sequence>
<dbReference type="AlphaFoldDB" id="A0A0B4EJS8"/>
<dbReference type="Proteomes" id="UP000031184">
    <property type="component" value="Unassembled WGS sequence"/>
</dbReference>
<protein>
    <submittedName>
        <fullName evidence="1">Uncharacterized protein</fullName>
    </submittedName>
</protein>